<dbReference type="InterPro" id="IPR050527">
    <property type="entry name" value="Snail/Krueppel_Znf"/>
</dbReference>
<dbReference type="KEGG" id="scac:106086878"/>
<organism evidence="9 10">
    <name type="scientific">Stomoxys calcitrans</name>
    <name type="common">Stable fly</name>
    <name type="synonym">Conops calcitrans</name>
    <dbReference type="NCBI Taxonomy" id="35570"/>
    <lineage>
        <taxon>Eukaryota</taxon>
        <taxon>Metazoa</taxon>
        <taxon>Ecdysozoa</taxon>
        <taxon>Arthropoda</taxon>
        <taxon>Hexapoda</taxon>
        <taxon>Insecta</taxon>
        <taxon>Pterygota</taxon>
        <taxon>Neoptera</taxon>
        <taxon>Endopterygota</taxon>
        <taxon>Diptera</taxon>
        <taxon>Brachycera</taxon>
        <taxon>Muscomorpha</taxon>
        <taxon>Muscoidea</taxon>
        <taxon>Muscidae</taxon>
        <taxon>Stomoxys</taxon>
    </lineage>
</organism>
<proteinExistence type="inferred from homology"/>
<dbReference type="PANTHER" id="PTHR24388:SF53">
    <property type="entry name" value="CHORION TRANSCRIPTION FACTOR CF2-RELATED"/>
    <property type="match status" value="1"/>
</dbReference>
<protein>
    <recommendedName>
        <fullName evidence="8">C2H2-type domain-containing protein</fullName>
    </recommendedName>
</protein>
<dbReference type="STRING" id="35570.A0A1I8PPU0"/>
<dbReference type="Gene3D" id="3.40.1800.20">
    <property type="match status" value="2"/>
</dbReference>
<comment type="similarity">
    <text evidence="6">Belongs to the snail C2H2-type zinc-finger protein family.</text>
</comment>
<dbReference type="InterPro" id="IPR013087">
    <property type="entry name" value="Znf_C2H2_type"/>
</dbReference>
<keyword evidence="4" id="KW-0862">Zinc</keyword>
<evidence type="ECO:0000256" key="5">
    <source>
        <dbReference type="ARBA" id="ARBA00023242"/>
    </source>
</evidence>
<evidence type="ECO:0000256" key="3">
    <source>
        <dbReference type="ARBA" id="ARBA00022771"/>
    </source>
</evidence>
<reference evidence="9" key="1">
    <citation type="submission" date="2020-05" db="UniProtKB">
        <authorList>
            <consortium name="EnsemblMetazoa"/>
        </authorList>
    </citation>
    <scope>IDENTIFICATION</scope>
    <source>
        <strain evidence="9">USDA</strain>
    </source>
</reference>
<dbReference type="Gene3D" id="3.30.160.60">
    <property type="entry name" value="Classic Zinc Finger"/>
    <property type="match status" value="2"/>
</dbReference>
<dbReference type="VEuPathDB" id="VectorBase:SCAU010008"/>
<dbReference type="PANTHER" id="PTHR24388">
    <property type="entry name" value="ZINC FINGER PROTEIN"/>
    <property type="match status" value="1"/>
</dbReference>
<gene>
    <name evidence="9" type="primary">106086878</name>
</gene>
<evidence type="ECO:0000313" key="10">
    <source>
        <dbReference type="Proteomes" id="UP000095300"/>
    </source>
</evidence>
<dbReference type="GO" id="GO:0000978">
    <property type="term" value="F:RNA polymerase II cis-regulatory region sequence-specific DNA binding"/>
    <property type="evidence" value="ECO:0007669"/>
    <property type="project" value="TreeGrafter"/>
</dbReference>
<evidence type="ECO:0000256" key="4">
    <source>
        <dbReference type="ARBA" id="ARBA00022833"/>
    </source>
</evidence>
<dbReference type="SMART" id="SM00355">
    <property type="entry name" value="ZnF_C2H2"/>
    <property type="match status" value="6"/>
</dbReference>
<evidence type="ECO:0000256" key="6">
    <source>
        <dbReference type="ARBA" id="ARBA00037948"/>
    </source>
</evidence>
<feature type="domain" description="C2H2-type" evidence="8">
    <location>
        <begin position="319"/>
        <end position="348"/>
    </location>
</feature>
<dbReference type="GO" id="GO:0000981">
    <property type="term" value="F:DNA-binding transcription factor activity, RNA polymerase II-specific"/>
    <property type="evidence" value="ECO:0007669"/>
    <property type="project" value="TreeGrafter"/>
</dbReference>
<dbReference type="Proteomes" id="UP000095300">
    <property type="component" value="Unassembled WGS sequence"/>
</dbReference>
<evidence type="ECO:0000313" key="9">
    <source>
        <dbReference type="EnsemblMetazoa" id="SCAU010008-PA"/>
    </source>
</evidence>
<evidence type="ECO:0000256" key="1">
    <source>
        <dbReference type="ARBA" id="ARBA00022723"/>
    </source>
</evidence>
<dbReference type="InterPro" id="IPR036236">
    <property type="entry name" value="Znf_C2H2_sf"/>
</dbReference>
<accession>A0A1I8PPU0</accession>
<dbReference type="AlphaFoldDB" id="A0A1I8PPU0"/>
<dbReference type="SMART" id="SM00868">
    <property type="entry name" value="zf-AD"/>
    <property type="match status" value="2"/>
</dbReference>
<dbReference type="OrthoDB" id="7973365at2759"/>
<dbReference type="PROSITE" id="PS50157">
    <property type="entry name" value="ZINC_FINGER_C2H2_2"/>
    <property type="match status" value="3"/>
</dbReference>
<dbReference type="InterPro" id="IPR012934">
    <property type="entry name" value="Znf_AD"/>
</dbReference>
<keyword evidence="5" id="KW-0539">Nucleus</keyword>
<name>A0A1I8PPU0_STOCA</name>
<sequence>MPLVICRLCATDCRNQKYKSLFDDFVVYEITTKYFDPMFLNDEHELTAVCIDCWSHIKAFHQFQQQSALASVYQKNMCSFCATSRKQIGLKENMVIFNVINKYFVNKMQNLSAICLPCWSQILDFHKFQITVFDVKKRLVKIELECEKEKHQLENVTGVHNDVKKTNFIVTEKAEESQIDRIGHQIVVKEEPELELIDVHPDHQFSSQEYEIQSKVSLRKNYQNGQSDKDRLHAFNSSRNCGHVYTVCDSSNDGDGDDDDDDDDEDCVLPKTYERRKTIPELDSIIAQWRPILECIHCGASCSTFTLLQKHFDANHPGKKCHITCCGCRFRTHYYIEEHMRYHMDPKIFQCEICGQINMTRLRLKRHKDYWHSKDLIPDTSTNDNNKIICPECGKTPKTLGAFKKHMHRHEAKRKIKCEVCDKGFRGRNDLRTHLATHSENRCPHCSVIFKYISRLTAHLARKHADQSISLPT</sequence>
<evidence type="ECO:0000256" key="7">
    <source>
        <dbReference type="PROSITE-ProRule" id="PRU00042"/>
    </source>
</evidence>
<keyword evidence="2" id="KW-0677">Repeat</keyword>
<dbReference type="EnsemblMetazoa" id="SCAU010008-RA">
    <property type="protein sequence ID" value="SCAU010008-PA"/>
    <property type="gene ID" value="SCAU010008"/>
</dbReference>
<dbReference type="Pfam" id="PF00096">
    <property type="entry name" value="zf-C2H2"/>
    <property type="match status" value="1"/>
</dbReference>
<evidence type="ECO:0000259" key="8">
    <source>
        <dbReference type="PROSITE" id="PS50157"/>
    </source>
</evidence>
<keyword evidence="1" id="KW-0479">Metal-binding</keyword>
<dbReference type="GO" id="GO:0008270">
    <property type="term" value="F:zinc ion binding"/>
    <property type="evidence" value="ECO:0007669"/>
    <property type="project" value="UniProtKB-KW"/>
</dbReference>
<keyword evidence="10" id="KW-1185">Reference proteome</keyword>
<keyword evidence="3 7" id="KW-0863">Zinc-finger</keyword>
<evidence type="ECO:0000256" key="2">
    <source>
        <dbReference type="ARBA" id="ARBA00022737"/>
    </source>
</evidence>
<dbReference type="SUPFAM" id="SSF57667">
    <property type="entry name" value="beta-beta-alpha zinc fingers"/>
    <property type="match status" value="2"/>
</dbReference>
<feature type="domain" description="C2H2-type" evidence="8">
    <location>
        <begin position="388"/>
        <end position="415"/>
    </location>
</feature>
<dbReference type="PROSITE" id="PS00028">
    <property type="entry name" value="ZINC_FINGER_C2H2_1"/>
    <property type="match status" value="4"/>
</dbReference>
<feature type="domain" description="C2H2-type" evidence="8">
    <location>
        <begin position="416"/>
        <end position="443"/>
    </location>
</feature>
<dbReference type="GO" id="GO:0005634">
    <property type="term" value="C:nucleus"/>
    <property type="evidence" value="ECO:0007669"/>
    <property type="project" value="InterPro"/>
</dbReference>